<dbReference type="AlphaFoldDB" id="A0ABD2N2E3"/>
<accession>A0ABD2N2E3</accession>
<gene>
    <name evidence="1" type="ORF">HHI36_014390</name>
</gene>
<evidence type="ECO:0000313" key="2">
    <source>
        <dbReference type="Proteomes" id="UP001516400"/>
    </source>
</evidence>
<comment type="caution">
    <text evidence="1">The sequence shown here is derived from an EMBL/GenBank/DDBJ whole genome shotgun (WGS) entry which is preliminary data.</text>
</comment>
<protein>
    <submittedName>
        <fullName evidence="1">Uncharacterized protein</fullName>
    </submittedName>
</protein>
<proteinExistence type="predicted"/>
<sequence length="117" mass="13482">MHLYRLGIRDGYYKKYCRIPKQVVQVAKKMYNERYVSDSKNKQQAAWQLVTNYTCNVRKSVSILNEISEDQKSCDNVLHELNSYFVSVGDCRPDDDAANGDNGAKFEYKSLSNSLVL</sequence>
<organism evidence="1 2">
    <name type="scientific">Cryptolaemus montrouzieri</name>
    <dbReference type="NCBI Taxonomy" id="559131"/>
    <lineage>
        <taxon>Eukaryota</taxon>
        <taxon>Metazoa</taxon>
        <taxon>Ecdysozoa</taxon>
        <taxon>Arthropoda</taxon>
        <taxon>Hexapoda</taxon>
        <taxon>Insecta</taxon>
        <taxon>Pterygota</taxon>
        <taxon>Neoptera</taxon>
        <taxon>Endopterygota</taxon>
        <taxon>Coleoptera</taxon>
        <taxon>Polyphaga</taxon>
        <taxon>Cucujiformia</taxon>
        <taxon>Coccinelloidea</taxon>
        <taxon>Coccinellidae</taxon>
        <taxon>Scymninae</taxon>
        <taxon>Scymnini</taxon>
        <taxon>Cryptolaemus</taxon>
    </lineage>
</organism>
<dbReference type="EMBL" id="JABFTP020000062">
    <property type="protein sequence ID" value="KAL3272931.1"/>
    <property type="molecule type" value="Genomic_DNA"/>
</dbReference>
<name>A0ABD2N2E3_9CUCU</name>
<evidence type="ECO:0000313" key="1">
    <source>
        <dbReference type="EMBL" id="KAL3272931.1"/>
    </source>
</evidence>
<dbReference type="Proteomes" id="UP001516400">
    <property type="component" value="Unassembled WGS sequence"/>
</dbReference>
<reference evidence="1 2" key="1">
    <citation type="journal article" date="2021" name="BMC Biol.">
        <title>Horizontally acquired antibacterial genes associated with adaptive radiation of ladybird beetles.</title>
        <authorList>
            <person name="Li H.S."/>
            <person name="Tang X.F."/>
            <person name="Huang Y.H."/>
            <person name="Xu Z.Y."/>
            <person name="Chen M.L."/>
            <person name="Du X.Y."/>
            <person name="Qiu B.Y."/>
            <person name="Chen P.T."/>
            <person name="Zhang W."/>
            <person name="Slipinski A."/>
            <person name="Escalona H.E."/>
            <person name="Waterhouse R.M."/>
            <person name="Zwick A."/>
            <person name="Pang H."/>
        </authorList>
    </citation>
    <scope>NUCLEOTIDE SEQUENCE [LARGE SCALE GENOMIC DNA]</scope>
    <source>
        <strain evidence="1">SYSU2018</strain>
    </source>
</reference>
<keyword evidence="2" id="KW-1185">Reference proteome</keyword>